<keyword evidence="1" id="KW-0732">Signal</keyword>
<gene>
    <name evidence="2" type="ORF">RND81_14G230400</name>
</gene>
<dbReference type="EMBL" id="JBDFQZ010000014">
    <property type="protein sequence ID" value="KAK9667070.1"/>
    <property type="molecule type" value="Genomic_DNA"/>
</dbReference>
<evidence type="ECO:0000313" key="3">
    <source>
        <dbReference type="Proteomes" id="UP001443914"/>
    </source>
</evidence>
<evidence type="ECO:0000256" key="1">
    <source>
        <dbReference type="SAM" id="SignalP"/>
    </source>
</evidence>
<protein>
    <recommendedName>
        <fullName evidence="4">Secreted protein</fullName>
    </recommendedName>
</protein>
<sequence>MILKAMCHTYLLVLLHMSLLIIQQQTCKHTTLPQLSLVDLSIYLKFGTYYFTLAKPIIRIQKNWYIIFANILNSFIN</sequence>
<proteinExistence type="predicted"/>
<feature type="signal peptide" evidence="1">
    <location>
        <begin position="1"/>
        <end position="23"/>
    </location>
</feature>
<reference evidence="2" key="1">
    <citation type="submission" date="2024-03" db="EMBL/GenBank/DDBJ databases">
        <title>WGS assembly of Saponaria officinalis var. Norfolk2.</title>
        <authorList>
            <person name="Jenkins J."/>
            <person name="Shu S."/>
            <person name="Grimwood J."/>
            <person name="Barry K."/>
            <person name="Goodstein D."/>
            <person name="Schmutz J."/>
            <person name="Leebens-Mack J."/>
            <person name="Osbourn A."/>
        </authorList>
    </citation>
    <scope>NUCLEOTIDE SEQUENCE [LARGE SCALE GENOMIC DNA]</scope>
    <source>
        <strain evidence="2">JIC</strain>
    </source>
</reference>
<evidence type="ECO:0008006" key="4">
    <source>
        <dbReference type="Google" id="ProtNLM"/>
    </source>
</evidence>
<name>A0AAW1GRA4_SAPOF</name>
<evidence type="ECO:0000313" key="2">
    <source>
        <dbReference type="EMBL" id="KAK9667070.1"/>
    </source>
</evidence>
<accession>A0AAW1GRA4</accession>
<comment type="caution">
    <text evidence="2">The sequence shown here is derived from an EMBL/GenBank/DDBJ whole genome shotgun (WGS) entry which is preliminary data.</text>
</comment>
<dbReference type="Proteomes" id="UP001443914">
    <property type="component" value="Unassembled WGS sequence"/>
</dbReference>
<dbReference type="AlphaFoldDB" id="A0AAW1GRA4"/>
<organism evidence="2 3">
    <name type="scientific">Saponaria officinalis</name>
    <name type="common">Common soapwort</name>
    <name type="synonym">Lychnis saponaria</name>
    <dbReference type="NCBI Taxonomy" id="3572"/>
    <lineage>
        <taxon>Eukaryota</taxon>
        <taxon>Viridiplantae</taxon>
        <taxon>Streptophyta</taxon>
        <taxon>Embryophyta</taxon>
        <taxon>Tracheophyta</taxon>
        <taxon>Spermatophyta</taxon>
        <taxon>Magnoliopsida</taxon>
        <taxon>eudicotyledons</taxon>
        <taxon>Gunneridae</taxon>
        <taxon>Pentapetalae</taxon>
        <taxon>Caryophyllales</taxon>
        <taxon>Caryophyllaceae</taxon>
        <taxon>Caryophylleae</taxon>
        <taxon>Saponaria</taxon>
    </lineage>
</organism>
<keyword evidence="3" id="KW-1185">Reference proteome</keyword>
<feature type="chain" id="PRO_5043844708" description="Secreted protein" evidence="1">
    <location>
        <begin position="24"/>
        <end position="77"/>
    </location>
</feature>